<dbReference type="Pfam" id="PF07378">
    <property type="entry name" value="FlbT"/>
    <property type="match status" value="1"/>
</dbReference>
<keyword evidence="5" id="KW-0969">Cilium</keyword>
<keyword evidence="6" id="KW-1185">Reference proteome</keyword>
<evidence type="ECO:0000256" key="2">
    <source>
        <dbReference type="ARBA" id="ARBA00022795"/>
    </source>
</evidence>
<reference evidence="6" key="1">
    <citation type="journal article" date="2019" name="Int. J. Syst. Evol. Microbiol.">
        <title>The Global Catalogue of Microorganisms (GCM) 10K type strain sequencing project: providing services to taxonomists for standard genome sequencing and annotation.</title>
        <authorList>
            <consortium name="The Broad Institute Genomics Platform"/>
            <consortium name="The Broad Institute Genome Sequencing Center for Infectious Disease"/>
            <person name="Wu L."/>
            <person name="Ma J."/>
        </authorList>
    </citation>
    <scope>NUCLEOTIDE SEQUENCE [LARGE SCALE GENOMIC DNA]</scope>
    <source>
        <strain evidence="6">CCUG 48316</strain>
    </source>
</reference>
<organism evidence="5 6">
    <name type="scientific">Methylobacterium komagatae</name>
    <dbReference type="NCBI Taxonomy" id="374425"/>
    <lineage>
        <taxon>Bacteria</taxon>
        <taxon>Pseudomonadati</taxon>
        <taxon>Pseudomonadota</taxon>
        <taxon>Alphaproteobacteria</taxon>
        <taxon>Hyphomicrobiales</taxon>
        <taxon>Methylobacteriaceae</taxon>
        <taxon>Methylobacterium</taxon>
    </lineage>
</organism>
<dbReference type="EMBL" id="JBHSWN010000001">
    <property type="protein sequence ID" value="MFC6790896.1"/>
    <property type="molecule type" value="Genomic_DNA"/>
</dbReference>
<proteinExistence type="predicted"/>
<keyword evidence="5" id="KW-0966">Cell projection</keyword>
<name>A0ABW2BLC7_9HYPH</name>
<keyword evidence="1" id="KW-0678">Repressor</keyword>
<dbReference type="RefSeq" id="WP_378971198.1">
    <property type="nucleotide sequence ID" value="NZ_JBHSWN010000001.1"/>
</dbReference>
<evidence type="ECO:0000313" key="5">
    <source>
        <dbReference type="EMBL" id="MFC6790896.1"/>
    </source>
</evidence>
<evidence type="ECO:0000256" key="3">
    <source>
        <dbReference type="ARBA" id="ARBA00022884"/>
    </source>
</evidence>
<dbReference type="InterPro" id="IPR009967">
    <property type="entry name" value="Flagellum_FlbT"/>
</dbReference>
<protein>
    <submittedName>
        <fullName evidence="5">Flagellar biosynthesis repressor FlbT</fullName>
    </submittedName>
</protein>
<evidence type="ECO:0000313" key="6">
    <source>
        <dbReference type="Proteomes" id="UP001596292"/>
    </source>
</evidence>
<keyword evidence="5" id="KW-0282">Flagellum</keyword>
<accession>A0ABW2BLC7</accession>
<keyword evidence="2" id="KW-1005">Bacterial flagellum biogenesis</keyword>
<keyword evidence="3" id="KW-0694">RNA-binding</keyword>
<comment type="caution">
    <text evidence="5">The sequence shown here is derived from an EMBL/GenBank/DDBJ whole genome shotgun (WGS) entry which is preliminary data.</text>
</comment>
<gene>
    <name evidence="5" type="primary">flbT</name>
    <name evidence="5" type="ORF">ACFQE0_15500</name>
</gene>
<sequence>MSRSMHISLCAGERVFINGAVLRVDRKVGIELLNDASFLLEGHVLQAEQATTPLRQLYFAAQTLLIDPAQAEPARDLCAQMMAGILAATRDEAILTGLASVHRLIESGRLFEALKTIRGLYAAEAAVLVSEGGEPTPVATPLRPGREVPPRHLGKAGSSPLPRGPRAPSQPASGRAPIPNRRSER</sequence>
<evidence type="ECO:0000256" key="1">
    <source>
        <dbReference type="ARBA" id="ARBA00022491"/>
    </source>
</evidence>
<dbReference type="Proteomes" id="UP001596292">
    <property type="component" value="Unassembled WGS sequence"/>
</dbReference>
<evidence type="ECO:0000256" key="4">
    <source>
        <dbReference type="SAM" id="MobiDB-lite"/>
    </source>
</evidence>
<feature type="region of interest" description="Disordered" evidence="4">
    <location>
        <begin position="133"/>
        <end position="185"/>
    </location>
</feature>
<dbReference type="NCBIfam" id="NF001995">
    <property type="entry name" value="PRK00794.1-1"/>
    <property type="match status" value="1"/>
</dbReference>